<dbReference type="PROSITE" id="PS50030">
    <property type="entry name" value="UBA"/>
    <property type="match status" value="1"/>
</dbReference>
<dbReference type="SUPFAM" id="SSF46934">
    <property type="entry name" value="UBA-like"/>
    <property type="match status" value="1"/>
</dbReference>
<dbReference type="EMBL" id="CM007387">
    <property type="protein sequence ID" value="ONK63630.1"/>
    <property type="molecule type" value="Genomic_DNA"/>
</dbReference>
<dbReference type="Gene3D" id="1.10.8.10">
    <property type="entry name" value="DNA helicase RuvA subunit, C-terminal domain"/>
    <property type="match status" value="1"/>
</dbReference>
<dbReference type="SMART" id="SM00165">
    <property type="entry name" value="UBA"/>
    <property type="match status" value="1"/>
</dbReference>
<proteinExistence type="predicted"/>
<evidence type="ECO:0000313" key="2">
    <source>
        <dbReference type="EMBL" id="ONK63630.1"/>
    </source>
</evidence>
<dbReference type="AlphaFoldDB" id="A0A5P1EHT8"/>
<accession>A0A5P1EHT8</accession>
<organism evidence="2 3">
    <name type="scientific">Asparagus officinalis</name>
    <name type="common">Garden asparagus</name>
    <dbReference type="NCBI Taxonomy" id="4686"/>
    <lineage>
        <taxon>Eukaryota</taxon>
        <taxon>Viridiplantae</taxon>
        <taxon>Streptophyta</taxon>
        <taxon>Embryophyta</taxon>
        <taxon>Tracheophyta</taxon>
        <taxon>Spermatophyta</taxon>
        <taxon>Magnoliopsida</taxon>
        <taxon>Liliopsida</taxon>
        <taxon>Asparagales</taxon>
        <taxon>Asparagaceae</taxon>
        <taxon>Asparagoideae</taxon>
        <taxon>Asparagus</taxon>
    </lineage>
</organism>
<protein>
    <recommendedName>
        <fullName evidence="1">UBA domain-containing protein</fullName>
    </recommendedName>
</protein>
<keyword evidence="3" id="KW-1185">Reference proteome</keyword>
<dbReference type="InterPro" id="IPR015940">
    <property type="entry name" value="UBA"/>
</dbReference>
<sequence length="57" mass="6215">RNYQAAARPAMPDPPESSIATLVSMGFDSNAARQALLRARNDINVATNILLESHQSY</sequence>
<dbReference type="InterPro" id="IPR009060">
    <property type="entry name" value="UBA-like_sf"/>
</dbReference>
<gene>
    <name evidence="2" type="ORF">A4U43_C07F17260</name>
</gene>
<evidence type="ECO:0000259" key="1">
    <source>
        <dbReference type="PROSITE" id="PS50030"/>
    </source>
</evidence>
<reference evidence="3" key="1">
    <citation type="journal article" date="2017" name="Nat. Commun.">
        <title>The asparagus genome sheds light on the origin and evolution of a young Y chromosome.</title>
        <authorList>
            <person name="Harkess A."/>
            <person name="Zhou J."/>
            <person name="Xu C."/>
            <person name="Bowers J.E."/>
            <person name="Van der Hulst R."/>
            <person name="Ayyampalayam S."/>
            <person name="Mercati F."/>
            <person name="Riccardi P."/>
            <person name="McKain M.R."/>
            <person name="Kakrana A."/>
            <person name="Tang H."/>
            <person name="Ray J."/>
            <person name="Groenendijk J."/>
            <person name="Arikit S."/>
            <person name="Mathioni S.M."/>
            <person name="Nakano M."/>
            <person name="Shan H."/>
            <person name="Telgmann-Rauber A."/>
            <person name="Kanno A."/>
            <person name="Yue Z."/>
            <person name="Chen H."/>
            <person name="Li W."/>
            <person name="Chen Y."/>
            <person name="Xu X."/>
            <person name="Zhang Y."/>
            <person name="Luo S."/>
            <person name="Chen H."/>
            <person name="Gao J."/>
            <person name="Mao Z."/>
            <person name="Pires J.C."/>
            <person name="Luo M."/>
            <person name="Kudrna D."/>
            <person name="Wing R.A."/>
            <person name="Meyers B.C."/>
            <person name="Yi K."/>
            <person name="Kong H."/>
            <person name="Lavrijsen P."/>
            <person name="Sunseri F."/>
            <person name="Falavigna A."/>
            <person name="Ye Y."/>
            <person name="Leebens-Mack J.H."/>
            <person name="Chen G."/>
        </authorList>
    </citation>
    <scope>NUCLEOTIDE SEQUENCE [LARGE SCALE GENOMIC DNA]</scope>
    <source>
        <strain evidence="3">cv. DH0086</strain>
    </source>
</reference>
<evidence type="ECO:0000313" key="3">
    <source>
        <dbReference type="Proteomes" id="UP000243459"/>
    </source>
</evidence>
<feature type="non-terminal residue" evidence="2">
    <location>
        <position position="1"/>
    </location>
</feature>
<dbReference type="Gramene" id="ONK63630">
    <property type="protein sequence ID" value="ONK63630"/>
    <property type="gene ID" value="A4U43_C07F17260"/>
</dbReference>
<name>A0A5P1EHT8_ASPOF</name>
<feature type="domain" description="UBA" evidence="1">
    <location>
        <begin position="13"/>
        <end position="53"/>
    </location>
</feature>
<dbReference type="Pfam" id="PF00627">
    <property type="entry name" value="UBA"/>
    <property type="match status" value="1"/>
</dbReference>
<dbReference type="Proteomes" id="UP000243459">
    <property type="component" value="Chromosome 7"/>
</dbReference>